<evidence type="ECO:0000313" key="2">
    <source>
        <dbReference type="Proteomes" id="UP000249842"/>
    </source>
</evidence>
<keyword evidence="2" id="KW-1185">Reference proteome</keyword>
<evidence type="ECO:0008006" key="3">
    <source>
        <dbReference type="Google" id="ProtNLM"/>
    </source>
</evidence>
<dbReference type="AlphaFoldDB" id="A0A328B4B9"/>
<gene>
    <name evidence="1" type="ORF">DJ021_08585</name>
</gene>
<proteinExistence type="predicted"/>
<sequence>MSSPELPVLTFRDAEAFETWLAGQPETAAGAWLTFGKPGAPEATLSKSDAIDSALAYGWIDGQLGRVDEDYYKVRFTPRKARSAWSQMNRERVERLIANGRMKPEGLAEVTRAKADGRWDAAYAPQGRATPDPDLLAALDAQPDARRFFDSLDAANRFAVLYRVHQAKGPERRAAKIAEMVARLASGEAFHPRRQRRG</sequence>
<protein>
    <recommendedName>
        <fullName evidence="3">Bacteriocin-protection protein</fullName>
    </recommendedName>
</protein>
<dbReference type="OrthoDB" id="9796999at2"/>
<evidence type="ECO:0000313" key="1">
    <source>
        <dbReference type="EMBL" id="RAK59858.1"/>
    </source>
</evidence>
<dbReference type="RefSeq" id="WP_111457151.1">
    <property type="nucleotide sequence ID" value="NZ_QFYP01000001.1"/>
</dbReference>
<dbReference type="Proteomes" id="UP000249842">
    <property type="component" value="Unassembled WGS sequence"/>
</dbReference>
<name>A0A328B4B9_9CAUL</name>
<dbReference type="Pfam" id="PF13376">
    <property type="entry name" value="OmdA"/>
    <property type="match status" value="1"/>
</dbReference>
<comment type="caution">
    <text evidence="1">The sequence shown here is derived from an EMBL/GenBank/DDBJ whole genome shotgun (WGS) entry which is preliminary data.</text>
</comment>
<dbReference type="EMBL" id="QFYP01000001">
    <property type="protein sequence ID" value="RAK59858.1"/>
    <property type="molecule type" value="Genomic_DNA"/>
</dbReference>
<reference evidence="2" key="1">
    <citation type="submission" date="2018-05" db="EMBL/GenBank/DDBJ databases">
        <authorList>
            <person name="Li X."/>
        </authorList>
    </citation>
    <scope>NUCLEOTIDE SEQUENCE [LARGE SCALE GENOMIC DNA]</scope>
    <source>
        <strain evidence="2">HKS-05</strain>
    </source>
</reference>
<organism evidence="1 2">
    <name type="scientific">Phenylobacterium hankyongense</name>
    <dbReference type="NCBI Taxonomy" id="1813876"/>
    <lineage>
        <taxon>Bacteria</taxon>
        <taxon>Pseudomonadati</taxon>
        <taxon>Pseudomonadota</taxon>
        <taxon>Alphaproteobacteria</taxon>
        <taxon>Caulobacterales</taxon>
        <taxon>Caulobacteraceae</taxon>
        <taxon>Phenylobacterium</taxon>
    </lineage>
</organism>
<accession>A0A328B4B9</accession>